<proteinExistence type="predicted"/>
<name>A0AAV0WMF7_9HEMI</name>
<evidence type="ECO:0000313" key="1">
    <source>
        <dbReference type="EMBL" id="CAI6357240.1"/>
    </source>
</evidence>
<sequence>MKLEIKFGKFQHSVQNIKAEIGCQRLRWRMRNPTGGWKLVKVCWPCPLNCPRVRCSHALTVVQLRIQSLIRSPMPPLFYPPKHMINYALEKSPPIPKLTLFPEMETSDRMTASASSARTRILRSSQQRKIGKVKFFKAISLIYNRWQSIGCNITMGVQRDKILIRGANG</sequence>
<protein>
    <submittedName>
        <fullName evidence="1">Uncharacterized protein</fullName>
    </submittedName>
</protein>
<dbReference type="Proteomes" id="UP001160148">
    <property type="component" value="Unassembled WGS sequence"/>
</dbReference>
<dbReference type="AlphaFoldDB" id="A0AAV0WMF7"/>
<reference evidence="1 2" key="1">
    <citation type="submission" date="2023-01" db="EMBL/GenBank/DDBJ databases">
        <authorList>
            <person name="Whitehead M."/>
        </authorList>
    </citation>
    <scope>NUCLEOTIDE SEQUENCE [LARGE SCALE GENOMIC DNA]</scope>
</reference>
<gene>
    <name evidence="1" type="ORF">MEUPH1_LOCUS12887</name>
</gene>
<dbReference type="EMBL" id="CARXXK010000002">
    <property type="protein sequence ID" value="CAI6357240.1"/>
    <property type="molecule type" value="Genomic_DNA"/>
</dbReference>
<organism evidence="1 2">
    <name type="scientific">Macrosiphum euphorbiae</name>
    <name type="common">potato aphid</name>
    <dbReference type="NCBI Taxonomy" id="13131"/>
    <lineage>
        <taxon>Eukaryota</taxon>
        <taxon>Metazoa</taxon>
        <taxon>Ecdysozoa</taxon>
        <taxon>Arthropoda</taxon>
        <taxon>Hexapoda</taxon>
        <taxon>Insecta</taxon>
        <taxon>Pterygota</taxon>
        <taxon>Neoptera</taxon>
        <taxon>Paraneoptera</taxon>
        <taxon>Hemiptera</taxon>
        <taxon>Sternorrhyncha</taxon>
        <taxon>Aphidomorpha</taxon>
        <taxon>Aphidoidea</taxon>
        <taxon>Aphididae</taxon>
        <taxon>Macrosiphini</taxon>
        <taxon>Macrosiphum</taxon>
    </lineage>
</organism>
<evidence type="ECO:0000313" key="2">
    <source>
        <dbReference type="Proteomes" id="UP001160148"/>
    </source>
</evidence>
<accession>A0AAV0WMF7</accession>
<comment type="caution">
    <text evidence="1">The sequence shown here is derived from an EMBL/GenBank/DDBJ whole genome shotgun (WGS) entry which is preliminary data.</text>
</comment>
<keyword evidence="2" id="KW-1185">Reference proteome</keyword>